<keyword evidence="1" id="KW-0732">Signal</keyword>
<gene>
    <name evidence="2" type="ORF">D3H65_14290</name>
</gene>
<dbReference type="OrthoDB" id="1299654at2"/>
<proteinExistence type="predicted"/>
<sequence length="441" mass="49457">MKYSLLFLLVGVPGMRAAAQPPDSMLTRVQGYFELIRTVCATPQAKLWNKDLDGPVLFVEPATRKAYANRPDTTGILRAAGGIYTGVLPLTVSIANTATTWAGVKWTMMLLPLPADKDRAVTLMAHELFHRVQDELGLPTKSPVCDHLNTKEGRIYFRLELEALKAALRQPVGRERQHHLQQAILFRQWRYRLFPPAQALEEALEFNEGLAEFTGVYVSGIARKDTGYLSAIVDNATTSYPSFARSFAYLTGPLYGMLLSQKQADWQRGITAKDNFPDLLIKNYQLQASAAQSGDPQQTMQLAVTKATREYRPSILQEEEVREQQRIAKQAVYMAKLVQGPVLELKLSKSMRFSFNPNTLFPLGEEGTVYPTMTLTDDWGRLVVTGDARMKDWRLLYVAMPANTNKDSKVIKTAEWELTLADGWHIAPGKKAGDQMITKTQ</sequence>
<dbReference type="EMBL" id="CP032157">
    <property type="protein sequence ID" value="AXY75076.1"/>
    <property type="molecule type" value="Genomic_DNA"/>
</dbReference>
<dbReference type="Proteomes" id="UP000263900">
    <property type="component" value="Chromosome"/>
</dbReference>
<feature type="chain" id="PRO_5017536032" evidence="1">
    <location>
        <begin position="19"/>
        <end position="441"/>
    </location>
</feature>
<accession>A0A3B7MQ15</accession>
<protein>
    <submittedName>
        <fullName evidence="2">Uncharacterized protein</fullName>
    </submittedName>
</protein>
<organism evidence="2 3">
    <name type="scientific">Paraflavitalea soli</name>
    <dbReference type="NCBI Taxonomy" id="2315862"/>
    <lineage>
        <taxon>Bacteria</taxon>
        <taxon>Pseudomonadati</taxon>
        <taxon>Bacteroidota</taxon>
        <taxon>Chitinophagia</taxon>
        <taxon>Chitinophagales</taxon>
        <taxon>Chitinophagaceae</taxon>
        <taxon>Paraflavitalea</taxon>
    </lineage>
</organism>
<evidence type="ECO:0000256" key="1">
    <source>
        <dbReference type="SAM" id="SignalP"/>
    </source>
</evidence>
<dbReference type="AlphaFoldDB" id="A0A3B7MQ15"/>
<evidence type="ECO:0000313" key="2">
    <source>
        <dbReference type="EMBL" id="AXY75076.1"/>
    </source>
</evidence>
<name>A0A3B7MQ15_9BACT</name>
<feature type="signal peptide" evidence="1">
    <location>
        <begin position="1"/>
        <end position="18"/>
    </location>
</feature>
<keyword evidence="3" id="KW-1185">Reference proteome</keyword>
<dbReference type="KEGG" id="pseg:D3H65_14290"/>
<evidence type="ECO:0000313" key="3">
    <source>
        <dbReference type="Proteomes" id="UP000263900"/>
    </source>
</evidence>
<dbReference type="RefSeq" id="WP_119050958.1">
    <property type="nucleotide sequence ID" value="NZ_CP032157.1"/>
</dbReference>
<reference evidence="2 3" key="1">
    <citation type="submission" date="2018-09" db="EMBL/GenBank/DDBJ databases">
        <title>Genome sequencing of strain 6GH32-13.</title>
        <authorList>
            <person name="Weon H.-Y."/>
            <person name="Heo J."/>
            <person name="Kwon S.-W."/>
        </authorList>
    </citation>
    <scope>NUCLEOTIDE SEQUENCE [LARGE SCALE GENOMIC DNA]</scope>
    <source>
        <strain evidence="2 3">5GH32-13</strain>
    </source>
</reference>